<dbReference type="PANTHER" id="PTHR16675:SF193">
    <property type="entry name" value="LOC571647 PROTEIN-RELATED"/>
    <property type="match status" value="1"/>
</dbReference>
<name>A0ABR3NS96_9TELE</name>
<dbReference type="InterPro" id="IPR037055">
    <property type="entry name" value="MHC_I-like_Ag-recog_sf"/>
</dbReference>
<dbReference type="PRINTS" id="PR01638">
    <property type="entry name" value="MHCCLASSI"/>
</dbReference>
<dbReference type="InterPro" id="IPR001039">
    <property type="entry name" value="MHC_I_a_a1/a2"/>
</dbReference>
<comment type="similarity">
    <text evidence="2">Belongs to the MHC class I family.</text>
</comment>
<sequence length="170" mass="19937">MGLLDGRQIDYYNSKDQRLISKQKWMQENMPEDYWEIGTLSRKSKEQWFHKNIGILIEPMRRNESDLHVLQMITGCEVTQQGDKVKFSGGFREYGYDGKGFLSFDITSSRWLAPVYEALSTKREWDDMTAQNWKLKAYIEIVCVSLLEIFIEYADAELRNAWGVNVFVGL</sequence>
<dbReference type="Gene3D" id="3.30.500.10">
    <property type="entry name" value="MHC class I-like antigen recognition-like"/>
    <property type="match status" value="1"/>
</dbReference>
<evidence type="ECO:0000313" key="5">
    <source>
        <dbReference type="Proteomes" id="UP001558613"/>
    </source>
</evidence>
<organism evidence="4 5">
    <name type="scientific">Cirrhinus molitorella</name>
    <name type="common">mud carp</name>
    <dbReference type="NCBI Taxonomy" id="172907"/>
    <lineage>
        <taxon>Eukaryota</taxon>
        <taxon>Metazoa</taxon>
        <taxon>Chordata</taxon>
        <taxon>Craniata</taxon>
        <taxon>Vertebrata</taxon>
        <taxon>Euteleostomi</taxon>
        <taxon>Actinopterygii</taxon>
        <taxon>Neopterygii</taxon>
        <taxon>Teleostei</taxon>
        <taxon>Ostariophysi</taxon>
        <taxon>Cypriniformes</taxon>
        <taxon>Cyprinidae</taxon>
        <taxon>Labeoninae</taxon>
        <taxon>Labeonini</taxon>
        <taxon>Cirrhinus</taxon>
    </lineage>
</organism>
<evidence type="ECO:0000256" key="1">
    <source>
        <dbReference type="ARBA" id="ARBA00023180"/>
    </source>
</evidence>
<evidence type="ECO:0000256" key="2">
    <source>
        <dbReference type="RuleBase" id="RU004439"/>
    </source>
</evidence>
<dbReference type="InterPro" id="IPR011161">
    <property type="entry name" value="MHC_I-like_Ag-recog"/>
</dbReference>
<feature type="domain" description="MHC class I-like antigen recognition-like" evidence="3">
    <location>
        <begin position="1"/>
        <end position="157"/>
    </location>
</feature>
<dbReference type="SUPFAM" id="SSF54452">
    <property type="entry name" value="MHC antigen-recognition domain"/>
    <property type="match status" value="1"/>
</dbReference>
<dbReference type="PANTHER" id="PTHR16675">
    <property type="entry name" value="MHC CLASS I-RELATED"/>
    <property type="match status" value="1"/>
</dbReference>
<evidence type="ECO:0000313" key="4">
    <source>
        <dbReference type="EMBL" id="KAL1279471.1"/>
    </source>
</evidence>
<gene>
    <name evidence="4" type="ORF">QQF64_026144</name>
</gene>
<dbReference type="InterPro" id="IPR011162">
    <property type="entry name" value="MHC_I/II-like_Ag-recog"/>
</dbReference>
<dbReference type="InterPro" id="IPR050208">
    <property type="entry name" value="MHC_class-I_related"/>
</dbReference>
<proteinExistence type="inferred from homology"/>
<keyword evidence="5" id="KW-1185">Reference proteome</keyword>
<dbReference type="Pfam" id="PF00129">
    <property type="entry name" value="MHC_I"/>
    <property type="match status" value="1"/>
</dbReference>
<dbReference type="EMBL" id="JAYMGO010000003">
    <property type="protein sequence ID" value="KAL1279471.1"/>
    <property type="molecule type" value="Genomic_DNA"/>
</dbReference>
<keyword evidence="1" id="KW-0325">Glycoprotein</keyword>
<comment type="caution">
    <text evidence="4">The sequence shown here is derived from an EMBL/GenBank/DDBJ whole genome shotgun (WGS) entry which is preliminary data.</text>
</comment>
<reference evidence="4 5" key="1">
    <citation type="submission" date="2023-09" db="EMBL/GenBank/DDBJ databases">
        <authorList>
            <person name="Wang M."/>
        </authorList>
    </citation>
    <scope>NUCLEOTIDE SEQUENCE [LARGE SCALE GENOMIC DNA]</scope>
    <source>
        <strain evidence="4">GT-2023</strain>
        <tissue evidence="4">Liver</tissue>
    </source>
</reference>
<accession>A0ABR3NS96</accession>
<evidence type="ECO:0000259" key="3">
    <source>
        <dbReference type="Pfam" id="PF00129"/>
    </source>
</evidence>
<dbReference type="Proteomes" id="UP001558613">
    <property type="component" value="Unassembled WGS sequence"/>
</dbReference>
<protein>
    <recommendedName>
        <fullName evidence="3">MHC class I-like antigen recognition-like domain-containing protein</fullName>
    </recommendedName>
</protein>